<dbReference type="InterPro" id="IPR005019">
    <property type="entry name" value="Adenine_glyco"/>
</dbReference>
<evidence type="ECO:0000313" key="10">
    <source>
        <dbReference type="EMBL" id="KTD33474.1"/>
    </source>
</evidence>
<keyword evidence="3 11" id="KW-0378">Hydrolase</keyword>
<evidence type="ECO:0000256" key="5">
    <source>
        <dbReference type="ARBA" id="ARBA00023204"/>
    </source>
</evidence>
<feature type="binding site" evidence="9">
    <location>
        <position position="36"/>
    </location>
    <ligand>
        <name>Zn(2+)</name>
        <dbReference type="ChEBI" id="CHEBI:29105"/>
    </ligand>
</feature>
<evidence type="ECO:0000256" key="2">
    <source>
        <dbReference type="ARBA" id="ARBA00022763"/>
    </source>
</evidence>
<evidence type="ECO:0000313" key="12">
    <source>
        <dbReference type="Proteomes" id="UP000054985"/>
    </source>
</evidence>
<keyword evidence="11" id="KW-0326">Glycosidase</keyword>
<evidence type="ECO:0000256" key="9">
    <source>
        <dbReference type="PIRSR" id="PIRSR605019-1"/>
    </source>
</evidence>
<keyword evidence="12" id="KW-1185">Reference proteome</keyword>
<dbReference type="EMBL" id="LNYN01000025">
    <property type="protein sequence ID" value="KTD33474.1"/>
    <property type="molecule type" value="Genomic_DNA"/>
</dbReference>
<feature type="binding site" evidence="9">
    <location>
        <position position="208"/>
    </location>
    <ligand>
        <name>Zn(2+)</name>
        <dbReference type="ChEBI" id="CHEBI:29105"/>
    </ligand>
</feature>
<comment type="function">
    <text evidence="7">Hydrolysis of the deoxyribose N-glycosidic bond to excise 3-methyladenine from the damaged DNA polymer formed by alkylation lesions.</text>
</comment>
<sequence>MTGFYLKTTSLQYNVLILKTLRTKSTMNKMTPLKRCGWVGLNKPHYEHYHDSEWGVPIHDDLKHFEMLLLEGAQAGLNWETILKRREGYREAFKQFNPDHVAQMSDEELEQQMMNPQIIRNRLKIYSTRKNARVFLAIQQEFGSFDAYIWRFVGGTPKINRPKTLQDIPANTPESDALSKDLKKRGMTFVGSTIMYAYMQAVGLVNDHTIDCFCAIKNQG</sequence>
<evidence type="ECO:0000256" key="7">
    <source>
        <dbReference type="ARBA" id="ARBA00057608"/>
    </source>
</evidence>
<dbReference type="AlphaFoldDB" id="A0A378JV03"/>
<dbReference type="STRING" id="39962.Lmor_2025"/>
<evidence type="ECO:0000256" key="6">
    <source>
        <dbReference type="ARBA" id="ARBA00052558"/>
    </source>
</evidence>
<organism evidence="11 13">
    <name type="scientific">Legionella moravica</name>
    <dbReference type="NCBI Taxonomy" id="39962"/>
    <lineage>
        <taxon>Bacteria</taxon>
        <taxon>Pseudomonadati</taxon>
        <taxon>Pseudomonadota</taxon>
        <taxon>Gammaproteobacteria</taxon>
        <taxon>Legionellales</taxon>
        <taxon>Legionellaceae</taxon>
        <taxon>Legionella</taxon>
    </lineage>
</organism>
<gene>
    <name evidence="11" type="primary">tag</name>
    <name evidence="10" type="ORF">Lmor_2025</name>
    <name evidence="11" type="ORF">NCTC12239_00765</name>
</gene>
<dbReference type="EC" id="3.2.2.20" evidence="8"/>
<dbReference type="PANTHER" id="PTHR30037">
    <property type="entry name" value="DNA-3-METHYLADENINE GLYCOSYLASE 1"/>
    <property type="match status" value="1"/>
</dbReference>
<accession>A0A378JV03</accession>
<protein>
    <recommendedName>
        <fullName evidence="8">DNA-3-methyladenine glycosylase I</fullName>
        <ecNumber evidence="8">3.2.2.20</ecNumber>
    </recommendedName>
</protein>
<dbReference type="Proteomes" id="UP000254040">
    <property type="component" value="Unassembled WGS sequence"/>
</dbReference>
<feature type="binding site" evidence="9">
    <location>
        <position position="50"/>
    </location>
    <ligand>
        <name>Zn(2+)</name>
        <dbReference type="ChEBI" id="CHEBI:29105"/>
    </ligand>
</feature>
<proteinExistence type="predicted"/>
<evidence type="ECO:0000256" key="8">
    <source>
        <dbReference type="ARBA" id="ARBA00066766"/>
    </source>
</evidence>
<evidence type="ECO:0000256" key="4">
    <source>
        <dbReference type="ARBA" id="ARBA00022833"/>
    </source>
</evidence>
<dbReference type="InterPro" id="IPR011257">
    <property type="entry name" value="DNA_glycosylase"/>
</dbReference>
<keyword evidence="1 9" id="KW-0479">Metal-binding</keyword>
<evidence type="ECO:0000256" key="1">
    <source>
        <dbReference type="ARBA" id="ARBA00022723"/>
    </source>
</evidence>
<dbReference type="EMBL" id="UGOG01000001">
    <property type="protein sequence ID" value="STX61847.1"/>
    <property type="molecule type" value="Genomic_DNA"/>
</dbReference>
<dbReference type="SUPFAM" id="SSF48150">
    <property type="entry name" value="DNA-glycosylase"/>
    <property type="match status" value="1"/>
</dbReference>
<name>A0A378JV03_9GAMM</name>
<keyword evidence="2" id="KW-0227">DNA damage</keyword>
<dbReference type="GO" id="GO:0006284">
    <property type="term" value="P:base-excision repair"/>
    <property type="evidence" value="ECO:0007669"/>
    <property type="project" value="InterPro"/>
</dbReference>
<evidence type="ECO:0000313" key="11">
    <source>
        <dbReference type="EMBL" id="STX61847.1"/>
    </source>
</evidence>
<dbReference type="FunFam" id="1.10.340.30:FF:000009">
    <property type="entry name" value="DNA-3-methyladenine glycosylase I"/>
    <property type="match status" value="1"/>
</dbReference>
<dbReference type="InterPro" id="IPR052891">
    <property type="entry name" value="DNA-3mA_glycosylase"/>
</dbReference>
<evidence type="ECO:0000313" key="13">
    <source>
        <dbReference type="Proteomes" id="UP000254040"/>
    </source>
</evidence>
<evidence type="ECO:0000256" key="3">
    <source>
        <dbReference type="ARBA" id="ARBA00022801"/>
    </source>
</evidence>
<keyword evidence="4 9" id="KW-0862">Zinc</keyword>
<reference evidence="11 13" key="2">
    <citation type="submission" date="2018-06" db="EMBL/GenBank/DDBJ databases">
        <authorList>
            <consortium name="Pathogen Informatics"/>
            <person name="Doyle S."/>
        </authorList>
    </citation>
    <scope>NUCLEOTIDE SEQUENCE [LARGE SCALE GENOMIC DNA]</scope>
    <source>
        <strain evidence="11 13">NCTC12239</strain>
    </source>
</reference>
<comment type="catalytic activity">
    <reaction evidence="6">
        <text>Hydrolysis of alkylated DNA, releasing 3-methyladenine.</text>
        <dbReference type="EC" id="3.2.2.20"/>
    </reaction>
</comment>
<feature type="binding site" evidence="9">
    <location>
        <position position="212"/>
    </location>
    <ligand>
        <name>Zn(2+)</name>
        <dbReference type="ChEBI" id="CHEBI:29105"/>
    </ligand>
</feature>
<dbReference type="Proteomes" id="UP000054985">
    <property type="component" value="Unassembled WGS sequence"/>
</dbReference>
<dbReference type="Pfam" id="PF03352">
    <property type="entry name" value="Adenine_glyco"/>
    <property type="match status" value="1"/>
</dbReference>
<dbReference type="GO" id="GO:0008725">
    <property type="term" value="F:DNA-3-methyladenine glycosylase activity"/>
    <property type="evidence" value="ECO:0007669"/>
    <property type="project" value="UniProtKB-EC"/>
</dbReference>
<dbReference type="PANTHER" id="PTHR30037:SF4">
    <property type="entry name" value="DNA-3-METHYLADENINE GLYCOSYLASE I"/>
    <property type="match status" value="1"/>
</dbReference>
<dbReference type="GO" id="GO:0046872">
    <property type="term" value="F:metal ion binding"/>
    <property type="evidence" value="ECO:0007669"/>
    <property type="project" value="UniProtKB-KW"/>
</dbReference>
<keyword evidence="5" id="KW-0234">DNA repair</keyword>
<dbReference type="Gene3D" id="1.10.340.30">
    <property type="entry name" value="Hypothetical protein, domain 2"/>
    <property type="match status" value="1"/>
</dbReference>
<reference evidence="10 12" key="1">
    <citation type="submission" date="2015-11" db="EMBL/GenBank/DDBJ databases">
        <title>Genomic analysis of 38 Legionella species identifies large and diverse effector repertoires.</title>
        <authorList>
            <person name="Burstein D."/>
            <person name="Amaro F."/>
            <person name="Zusman T."/>
            <person name="Lifshitz Z."/>
            <person name="Cohen O."/>
            <person name="Gilbert J.A."/>
            <person name="Pupko T."/>
            <person name="Shuman H.A."/>
            <person name="Segal G."/>
        </authorList>
    </citation>
    <scope>NUCLEOTIDE SEQUENCE [LARGE SCALE GENOMIC DNA]</scope>
    <source>
        <strain evidence="10 12">ATCC 43877</strain>
    </source>
</reference>